<evidence type="ECO:0000313" key="6">
    <source>
        <dbReference type="Proteomes" id="UP001609219"/>
    </source>
</evidence>
<dbReference type="InterPro" id="IPR000160">
    <property type="entry name" value="GGDEF_dom"/>
</dbReference>
<dbReference type="Gene3D" id="3.30.70.270">
    <property type="match status" value="1"/>
</dbReference>
<dbReference type="PANTHER" id="PTHR45138">
    <property type="entry name" value="REGULATORY COMPONENTS OF SENSORY TRANSDUCTION SYSTEM"/>
    <property type="match status" value="1"/>
</dbReference>
<dbReference type="CDD" id="cd01949">
    <property type="entry name" value="GGDEF"/>
    <property type="match status" value="1"/>
</dbReference>
<evidence type="ECO:0000259" key="2">
    <source>
        <dbReference type="PROSITE" id="PS50887"/>
    </source>
</evidence>
<dbReference type="InterPro" id="IPR050469">
    <property type="entry name" value="Diguanylate_Cyclase"/>
</dbReference>
<feature type="region of interest" description="Disordered" evidence="1">
    <location>
        <begin position="1"/>
        <end position="40"/>
    </location>
</feature>
<dbReference type="EMBL" id="JBIMSN010000051">
    <property type="protein sequence ID" value="MFH5229268.1"/>
    <property type="molecule type" value="Genomic_DNA"/>
</dbReference>
<dbReference type="PANTHER" id="PTHR45138:SF24">
    <property type="entry name" value="DIGUANYLATE CYCLASE DGCC-RELATED"/>
    <property type="match status" value="1"/>
</dbReference>
<dbReference type="RefSeq" id="WP_395126150.1">
    <property type="nucleotide sequence ID" value="NZ_JBIMSN010000051.1"/>
</dbReference>
<dbReference type="Proteomes" id="UP001609219">
    <property type="component" value="Unassembled WGS sequence"/>
</dbReference>
<protein>
    <submittedName>
        <fullName evidence="3">GGDEF domain-containing protein</fullName>
    </submittedName>
</protein>
<dbReference type="PROSITE" id="PS50887">
    <property type="entry name" value="GGDEF"/>
    <property type="match status" value="1"/>
</dbReference>
<sequence length="263" mass="28704">MVSPDESARRRKHNPSLTSRERPGDIRDTAADELDAQATSGDMAAIERDAAALARDDVSIALEMDDDGVDATAAQARYWALRDRLGAASDRLFAANMRSHAQTDRSNSAEDRHDTSIDELTGSYRRDSGLIEIARDLGAARRTGQSMVLGFLDVDGIKQINDRRGHAAGDSVLQAVSMTLRSMLREYDLTVRYGGDEFLFSIVGATEEDARTRIEAVNVHLLAAGYNSVTCGLVTIGENETLTAAIDRADKLLYEGRTSKDHE</sequence>
<comment type="caution">
    <text evidence="3">The sequence shown here is derived from an EMBL/GenBank/DDBJ whole genome shotgun (WGS) entry which is preliminary data.</text>
</comment>
<dbReference type="EMBL" id="JBIMSP010000069">
    <property type="protein sequence ID" value="MFH5245300.1"/>
    <property type="molecule type" value="Genomic_DNA"/>
</dbReference>
<feature type="region of interest" description="Disordered" evidence="1">
    <location>
        <begin position="99"/>
        <end position="119"/>
    </location>
</feature>
<keyword evidence="6" id="KW-1185">Reference proteome</keyword>
<gene>
    <name evidence="4" type="ORF">ACHIPV_25980</name>
    <name evidence="3" type="ORF">ACHIRB_11890</name>
</gene>
<organism evidence="3 6">
    <name type="scientific">Antrihabitans spumae</name>
    <dbReference type="NCBI Taxonomy" id="3373370"/>
    <lineage>
        <taxon>Bacteria</taxon>
        <taxon>Bacillati</taxon>
        <taxon>Actinomycetota</taxon>
        <taxon>Actinomycetes</taxon>
        <taxon>Mycobacteriales</taxon>
        <taxon>Nocardiaceae</taxon>
        <taxon>Antrihabitans</taxon>
    </lineage>
</organism>
<evidence type="ECO:0000313" key="3">
    <source>
        <dbReference type="EMBL" id="MFH5229268.1"/>
    </source>
</evidence>
<dbReference type="Pfam" id="PF00990">
    <property type="entry name" value="GGDEF"/>
    <property type="match status" value="1"/>
</dbReference>
<accession>A0ABW7K4A2</accession>
<dbReference type="NCBIfam" id="TIGR00254">
    <property type="entry name" value="GGDEF"/>
    <property type="match status" value="1"/>
</dbReference>
<dbReference type="InterPro" id="IPR029787">
    <property type="entry name" value="Nucleotide_cyclase"/>
</dbReference>
<evidence type="ECO:0000256" key="1">
    <source>
        <dbReference type="SAM" id="MobiDB-lite"/>
    </source>
</evidence>
<dbReference type="InterPro" id="IPR043128">
    <property type="entry name" value="Rev_trsase/Diguanyl_cyclase"/>
</dbReference>
<dbReference type="Proteomes" id="UP001609176">
    <property type="component" value="Unassembled WGS sequence"/>
</dbReference>
<feature type="compositionally biased region" description="Basic and acidic residues" evidence="1">
    <location>
        <begin position="19"/>
        <end position="30"/>
    </location>
</feature>
<reference evidence="5 6" key="1">
    <citation type="submission" date="2024-10" db="EMBL/GenBank/DDBJ databases">
        <authorList>
            <person name="Riesco R."/>
        </authorList>
    </citation>
    <scope>NUCLEOTIDE SEQUENCE [LARGE SCALE GENOMIC DNA]</scope>
    <source>
        <strain evidence="4 5">NCIMB 15448</strain>
        <strain evidence="3 6">NCIMB 15450</strain>
    </source>
</reference>
<dbReference type="SUPFAM" id="SSF55073">
    <property type="entry name" value="Nucleotide cyclase"/>
    <property type="match status" value="1"/>
</dbReference>
<name>A0ABW7K4A2_9NOCA</name>
<feature type="domain" description="GGDEF" evidence="2">
    <location>
        <begin position="145"/>
        <end position="263"/>
    </location>
</feature>
<dbReference type="SMART" id="SM00267">
    <property type="entry name" value="GGDEF"/>
    <property type="match status" value="1"/>
</dbReference>
<proteinExistence type="predicted"/>
<evidence type="ECO:0000313" key="4">
    <source>
        <dbReference type="EMBL" id="MFH5245300.1"/>
    </source>
</evidence>
<evidence type="ECO:0000313" key="5">
    <source>
        <dbReference type="Proteomes" id="UP001609176"/>
    </source>
</evidence>
<feature type="compositionally biased region" description="Basic and acidic residues" evidence="1">
    <location>
        <begin position="101"/>
        <end position="116"/>
    </location>
</feature>